<comment type="caution">
    <text evidence="2">The sequence shown here is derived from an EMBL/GenBank/DDBJ whole genome shotgun (WGS) entry which is preliminary data.</text>
</comment>
<dbReference type="Pfam" id="PF13061">
    <property type="entry name" value="DUF3923"/>
    <property type="match status" value="1"/>
</dbReference>
<feature type="transmembrane region" description="Helical" evidence="1">
    <location>
        <begin position="7"/>
        <end position="28"/>
    </location>
</feature>
<organism evidence="2 3">
    <name type="scientific">Staphylococcus lugdunensis</name>
    <dbReference type="NCBI Taxonomy" id="28035"/>
    <lineage>
        <taxon>Bacteria</taxon>
        <taxon>Bacillati</taxon>
        <taxon>Bacillota</taxon>
        <taxon>Bacilli</taxon>
        <taxon>Bacillales</taxon>
        <taxon>Staphylococcaceae</taxon>
        <taxon>Staphylococcus</taxon>
    </lineage>
</organism>
<protein>
    <submittedName>
        <fullName evidence="2">DUF3923 family protein</fullName>
    </submittedName>
</protein>
<dbReference type="GeneID" id="58090682"/>
<evidence type="ECO:0000256" key="1">
    <source>
        <dbReference type="SAM" id="Phobius"/>
    </source>
</evidence>
<proteinExistence type="predicted"/>
<accession>A0A4Q9WBH5</accession>
<keyword evidence="1" id="KW-1133">Transmembrane helix</keyword>
<dbReference type="InterPro" id="IPR025037">
    <property type="entry name" value="DUF3923"/>
</dbReference>
<evidence type="ECO:0000313" key="2">
    <source>
        <dbReference type="EMBL" id="TBW72358.1"/>
    </source>
</evidence>
<name>A0A4Q9WBH5_STALU</name>
<evidence type="ECO:0000313" key="3">
    <source>
        <dbReference type="Proteomes" id="UP000293637"/>
    </source>
</evidence>
<dbReference type="RefSeq" id="WP_002492175.1">
    <property type="nucleotide sequence ID" value="NZ_AP021848.1"/>
</dbReference>
<dbReference type="Proteomes" id="UP000293637">
    <property type="component" value="Unassembled WGS sequence"/>
</dbReference>
<keyword evidence="1" id="KW-0812">Transmembrane</keyword>
<sequence>MKTSWIIWWIVTVFWMITFAGMSLAILIRKVDGSGMVQSPEARMYALIVLLIAYIIPFIIQIVWLIINIIVKYRKR</sequence>
<dbReference type="AlphaFoldDB" id="A0A4Q9WBH5"/>
<dbReference type="EMBL" id="SCHB01000003">
    <property type="protein sequence ID" value="TBW72358.1"/>
    <property type="molecule type" value="Genomic_DNA"/>
</dbReference>
<gene>
    <name evidence="2" type="ORF">EQ812_05100</name>
</gene>
<reference evidence="2 3" key="1">
    <citation type="journal article" date="2019" name="Sci. Transl. Med.">
        <title>Quorum sensing between bacterial species on the skin protects against epidermal injury in atopic dermatitis.</title>
        <authorList>
            <person name="Williams M.R."/>
        </authorList>
    </citation>
    <scope>NUCLEOTIDE SEQUENCE [LARGE SCALE GENOMIC DNA]</scope>
    <source>
        <strain evidence="2 3">E7</strain>
    </source>
</reference>
<keyword evidence="1" id="KW-0472">Membrane</keyword>
<feature type="transmembrane region" description="Helical" evidence="1">
    <location>
        <begin position="48"/>
        <end position="71"/>
    </location>
</feature>